<dbReference type="InterPro" id="IPR005302">
    <property type="entry name" value="MoCF_Sase_C"/>
</dbReference>
<dbReference type="RefSeq" id="WP_105335803.1">
    <property type="nucleotide sequence ID" value="NZ_PUHZ01000013.1"/>
</dbReference>
<protein>
    <recommendedName>
        <fullName evidence="1">MOSC domain-containing protein</fullName>
    </recommendedName>
</protein>
<sequence>MNQTGKVVAVCTSAAGGIPRYQVDAVQLTQQGVSGDKHRYLEHETNERAVSLFDAELYERLVIGGQPPPPGSVGENVTVRGLGLAELSVGTEIALGDAVVRLTRGWAPCYAQHPETGEKRPNDEKLAGWFAMVVQAGRVAPEDAATVRRNS</sequence>
<proteinExistence type="predicted"/>
<dbReference type="InterPro" id="IPR011037">
    <property type="entry name" value="Pyrv_Knase-like_insert_dom_sf"/>
</dbReference>
<dbReference type="Pfam" id="PF03473">
    <property type="entry name" value="MOSC"/>
    <property type="match status" value="1"/>
</dbReference>
<accession>A0A2S8GMY3</accession>
<evidence type="ECO:0000259" key="1">
    <source>
        <dbReference type="PROSITE" id="PS51340"/>
    </source>
</evidence>
<dbReference type="GO" id="GO:0030170">
    <property type="term" value="F:pyridoxal phosphate binding"/>
    <property type="evidence" value="ECO:0007669"/>
    <property type="project" value="InterPro"/>
</dbReference>
<feature type="domain" description="MOSC" evidence="1">
    <location>
        <begin position="20"/>
        <end position="148"/>
    </location>
</feature>
<reference evidence="2 3" key="1">
    <citation type="submission" date="2018-02" db="EMBL/GenBank/DDBJ databases">
        <title>Comparative genomes isolates from brazilian mangrove.</title>
        <authorList>
            <person name="Araujo J.E."/>
            <person name="Taketani R.G."/>
            <person name="Silva M.C.P."/>
            <person name="Loureco M.V."/>
            <person name="Andreote F.D."/>
        </authorList>
    </citation>
    <scope>NUCLEOTIDE SEQUENCE [LARGE SCALE GENOMIC DNA]</scope>
    <source>
        <strain evidence="2 3">Nap-Phe MGV</strain>
    </source>
</reference>
<dbReference type="AlphaFoldDB" id="A0A2S8GMY3"/>
<dbReference type="Gene3D" id="2.40.33.20">
    <property type="entry name" value="PK beta-barrel domain-like"/>
    <property type="match status" value="1"/>
</dbReference>
<name>A0A2S8GMY3_9BACT</name>
<dbReference type="PANTHER" id="PTHR30212:SF2">
    <property type="entry name" value="PROTEIN YIIM"/>
    <property type="match status" value="1"/>
</dbReference>
<dbReference type="GO" id="GO:0030151">
    <property type="term" value="F:molybdenum ion binding"/>
    <property type="evidence" value="ECO:0007669"/>
    <property type="project" value="InterPro"/>
</dbReference>
<dbReference type="OrthoDB" id="281082at2"/>
<gene>
    <name evidence="2" type="ORF">C5Y93_12700</name>
</gene>
<organism evidence="2 3">
    <name type="scientific">Blastopirellula marina</name>
    <dbReference type="NCBI Taxonomy" id="124"/>
    <lineage>
        <taxon>Bacteria</taxon>
        <taxon>Pseudomonadati</taxon>
        <taxon>Planctomycetota</taxon>
        <taxon>Planctomycetia</taxon>
        <taxon>Pirellulales</taxon>
        <taxon>Pirellulaceae</taxon>
        <taxon>Blastopirellula</taxon>
    </lineage>
</organism>
<evidence type="ECO:0000313" key="3">
    <source>
        <dbReference type="Proteomes" id="UP000237819"/>
    </source>
</evidence>
<dbReference type="Proteomes" id="UP000237819">
    <property type="component" value="Unassembled WGS sequence"/>
</dbReference>
<dbReference type="EMBL" id="PUHZ01000013">
    <property type="protein sequence ID" value="PQO45779.1"/>
    <property type="molecule type" value="Genomic_DNA"/>
</dbReference>
<dbReference type="PROSITE" id="PS51340">
    <property type="entry name" value="MOSC"/>
    <property type="match status" value="1"/>
</dbReference>
<dbReference type="SUPFAM" id="SSF50800">
    <property type="entry name" value="PK beta-barrel domain-like"/>
    <property type="match status" value="1"/>
</dbReference>
<dbReference type="PANTHER" id="PTHR30212">
    <property type="entry name" value="PROTEIN YIIM"/>
    <property type="match status" value="1"/>
</dbReference>
<comment type="caution">
    <text evidence="2">The sequence shown here is derived from an EMBL/GenBank/DDBJ whole genome shotgun (WGS) entry which is preliminary data.</text>
</comment>
<evidence type="ECO:0000313" key="2">
    <source>
        <dbReference type="EMBL" id="PQO45779.1"/>
    </source>
</evidence>
<dbReference type="InterPro" id="IPR052353">
    <property type="entry name" value="Benzoxazolinone_Detox_Enz"/>
</dbReference>
<dbReference type="GO" id="GO:0003824">
    <property type="term" value="F:catalytic activity"/>
    <property type="evidence" value="ECO:0007669"/>
    <property type="project" value="InterPro"/>
</dbReference>